<keyword evidence="5 8" id="KW-0689">Ribosomal protein</keyword>
<evidence type="ECO:0000256" key="1">
    <source>
        <dbReference type="ARBA" id="ARBA00003134"/>
    </source>
</evidence>
<dbReference type="Pfam" id="PF01649">
    <property type="entry name" value="Ribosomal_S20p"/>
    <property type="match status" value="1"/>
</dbReference>
<keyword evidence="3 8" id="KW-0699">rRNA-binding</keyword>
<dbReference type="InterPro" id="IPR002583">
    <property type="entry name" value="Ribosomal_bS20"/>
</dbReference>
<evidence type="ECO:0000256" key="2">
    <source>
        <dbReference type="ARBA" id="ARBA00007634"/>
    </source>
</evidence>
<evidence type="ECO:0000313" key="10">
    <source>
        <dbReference type="Proteomes" id="UP000051291"/>
    </source>
</evidence>
<dbReference type="InterPro" id="IPR036510">
    <property type="entry name" value="Ribosomal_bS20_sf"/>
</dbReference>
<keyword evidence="4 8" id="KW-0694">RNA-binding</keyword>
<dbReference type="GO" id="GO:0006412">
    <property type="term" value="P:translation"/>
    <property type="evidence" value="ECO:0007669"/>
    <property type="project" value="UniProtKB-UniRule"/>
</dbReference>
<accession>A0A0R1ZBZ1</accession>
<protein>
    <recommendedName>
        <fullName evidence="7 8">Small ribosomal subunit protein bS20</fullName>
    </recommendedName>
</protein>
<dbReference type="AlphaFoldDB" id="A0A0R1ZBZ1"/>
<dbReference type="GO" id="GO:0070181">
    <property type="term" value="F:small ribosomal subunit rRNA binding"/>
    <property type="evidence" value="ECO:0007669"/>
    <property type="project" value="TreeGrafter"/>
</dbReference>
<evidence type="ECO:0000256" key="6">
    <source>
        <dbReference type="ARBA" id="ARBA00023274"/>
    </source>
</evidence>
<dbReference type="GO" id="GO:0005829">
    <property type="term" value="C:cytosol"/>
    <property type="evidence" value="ECO:0007669"/>
    <property type="project" value="TreeGrafter"/>
</dbReference>
<gene>
    <name evidence="8" type="primary">rpsT</name>
    <name evidence="9" type="ORF">FC64_GL001038</name>
</gene>
<reference evidence="9 10" key="1">
    <citation type="journal article" date="2015" name="Genome Announc.">
        <title>Expanding the biotechnology potential of lactobacilli through comparative genomics of 213 strains and associated genera.</title>
        <authorList>
            <person name="Sun Z."/>
            <person name="Harris H.M."/>
            <person name="McCann A."/>
            <person name="Guo C."/>
            <person name="Argimon S."/>
            <person name="Zhang W."/>
            <person name="Yang X."/>
            <person name="Jeffery I.B."/>
            <person name="Cooney J.C."/>
            <person name="Kagawa T.F."/>
            <person name="Liu W."/>
            <person name="Song Y."/>
            <person name="Salvetti E."/>
            <person name="Wrobel A."/>
            <person name="Rasinkangas P."/>
            <person name="Parkhill J."/>
            <person name="Rea M.C."/>
            <person name="O'Sullivan O."/>
            <person name="Ritari J."/>
            <person name="Douillard F.P."/>
            <person name="Paul Ross R."/>
            <person name="Yang R."/>
            <person name="Briner A.E."/>
            <person name="Felis G.E."/>
            <person name="de Vos W.M."/>
            <person name="Barrangou R."/>
            <person name="Klaenhammer T.R."/>
            <person name="Caufield P.W."/>
            <person name="Cui Y."/>
            <person name="Zhang H."/>
            <person name="O'Toole P.W."/>
        </authorList>
    </citation>
    <scope>NUCLEOTIDE SEQUENCE [LARGE SCALE GENOMIC DNA]</scope>
    <source>
        <strain evidence="9 10">DSM 20653</strain>
    </source>
</reference>
<organism evidence="9 10">
    <name type="scientific">Ligilactobacillus araffinosus DSM 20653</name>
    <dbReference type="NCBI Taxonomy" id="1423820"/>
    <lineage>
        <taxon>Bacteria</taxon>
        <taxon>Bacillati</taxon>
        <taxon>Bacillota</taxon>
        <taxon>Bacilli</taxon>
        <taxon>Lactobacillales</taxon>
        <taxon>Lactobacillaceae</taxon>
        <taxon>Ligilactobacillus</taxon>
    </lineage>
</organism>
<dbReference type="GO" id="GO:0003735">
    <property type="term" value="F:structural constituent of ribosome"/>
    <property type="evidence" value="ECO:0007669"/>
    <property type="project" value="InterPro"/>
</dbReference>
<evidence type="ECO:0000256" key="4">
    <source>
        <dbReference type="ARBA" id="ARBA00022884"/>
    </source>
</evidence>
<dbReference type="EMBL" id="AYYZ01000029">
    <property type="protein sequence ID" value="KRM51845.1"/>
    <property type="molecule type" value="Genomic_DNA"/>
</dbReference>
<dbReference type="HAMAP" id="MF_00500">
    <property type="entry name" value="Ribosomal_bS20"/>
    <property type="match status" value="1"/>
</dbReference>
<evidence type="ECO:0000313" key="9">
    <source>
        <dbReference type="EMBL" id="KRM51845.1"/>
    </source>
</evidence>
<dbReference type="NCBIfam" id="TIGR00029">
    <property type="entry name" value="S20"/>
    <property type="match status" value="1"/>
</dbReference>
<comment type="similarity">
    <text evidence="2 8">Belongs to the bacterial ribosomal protein bS20 family.</text>
</comment>
<keyword evidence="6 8" id="KW-0687">Ribonucleoprotein</keyword>
<dbReference type="PANTHER" id="PTHR33398">
    <property type="entry name" value="30S RIBOSOMAL PROTEIN S20"/>
    <property type="match status" value="1"/>
</dbReference>
<dbReference type="Proteomes" id="UP000051291">
    <property type="component" value="Unassembled WGS sequence"/>
</dbReference>
<keyword evidence="10" id="KW-1185">Reference proteome</keyword>
<comment type="function">
    <text evidence="1 8">Binds directly to 16S ribosomal RNA.</text>
</comment>
<evidence type="ECO:0000256" key="3">
    <source>
        <dbReference type="ARBA" id="ARBA00022730"/>
    </source>
</evidence>
<dbReference type="SUPFAM" id="SSF46992">
    <property type="entry name" value="Ribosomal protein S20"/>
    <property type="match status" value="1"/>
</dbReference>
<dbReference type="FunFam" id="1.20.58.110:FF:000001">
    <property type="entry name" value="30S ribosomal protein S20"/>
    <property type="match status" value="1"/>
</dbReference>
<evidence type="ECO:0000256" key="7">
    <source>
        <dbReference type="ARBA" id="ARBA00035136"/>
    </source>
</evidence>
<dbReference type="Gene3D" id="1.20.58.110">
    <property type="entry name" value="Ribosomal protein S20"/>
    <property type="match status" value="1"/>
</dbReference>
<dbReference type="GO" id="GO:0015935">
    <property type="term" value="C:small ribosomal subunit"/>
    <property type="evidence" value="ECO:0007669"/>
    <property type="project" value="TreeGrafter"/>
</dbReference>
<dbReference type="PANTHER" id="PTHR33398:SF1">
    <property type="entry name" value="SMALL RIBOSOMAL SUBUNIT PROTEIN BS20C"/>
    <property type="match status" value="1"/>
</dbReference>
<dbReference type="PATRIC" id="fig|1423820.4.peg.1062"/>
<evidence type="ECO:0000256" key="8">
    <source>
        <dbReference type="HAMAP-Rule" id="MF_00500"/>
    </source>
</evidence>
<comment type="caution">
    <text evidence="9">The sequence shown here is derived from an EMBL/GenBank/DDBJ whole genome shotgun (WGS) entry which is preliminary data.</text>
</comment>
<name>A0A0R1ZBZ1_9LACO</name>
<evidence type="ECO:0000256" key="5">
    <source>
        <dbReference type="ARBA" id="ARBA00022980"/>
    </source>
</evidence>
<sequence>MTGNGIHNFGGEIMPIIKSAIKRVKTSEKANSRNSSQLSKMRTAVKKFEKAVTAGADNIEELYQAAVSAVDKAASKGLIKANKAARDKSRMAARLNK</sequence>
<proteinExistence type="inferred from homology"/>
<dbReference type="STRING" id="1423820.FC64_GL001038"/>